<comment type="caution">
    <text evidence="2">The sequence shown here is derived from an EMBL/GenBank/DDBJ whole genome shotgun (WGS) entry which is preliminary data.</text>
</comment>
<sequence>MKPFLSAALALCLAACATETVAPPAIGDDSRLFEDPWGAEGPPVMGFVAAELAGSAQRWTTYDFSIGAFSASAWMHEVPAGVELRIMAYQPGQWDVMERRINLTGTLPSLAPGQASDAVFALLMEEAIDGPRLEGPAVLRLTRIEREGDEVYGKAAGDFSAEICPSGGMEDGPCLPISGRFETEVQFDNM</sequence>
<organism evidence="2 3">
    <name type="scientific">Pelagovum pacificum</name>
    <dbReference type="NCBI Taxonomy" id="2588711"/>
    <lineage>
        <taxon>Bacteria</taxon>
        <taxon>Pseudomonadati</taxon>
        <taxon>Pseudomonadota</taxon>
        <taxon>Alphaproteobacteria</taxon>
        <taxon>Rhodobacterales</taxon>
        <taxon>Paracoccaceae</taxon>
        <taxon>Pelagovum</taxon>
    </lineage>
</organism>
<evidence type="ECO:0000313" key="2">
    <source>
        <dbReference type="EMBL" id="TNY31971.1"/>
    </source>
</evidence>
<evidence type="ECO:0008006" key="4">
    <source>
        <dbReference type="Google" id="ProtNLM"/>
    </source>
</evidence>
<reference evidence="2 3" key="1">
    <citation type="submission" date="2019-06" db="EMBL/GenBank/DDBJ databases">
        <title>Genome of new Rhodobacteraceae sp. SM1903.</title>
        <authorList>
            <person name="Ren X."/>
        </authorList>
    </citation>
    <scope>NUCLEOTIDE SEQUENCE [LARGE SCALE GENOMIC DNA]</scope>
    <source>
        <strain evidence="2 3">SM1903</strain>
    </source>
</reference>
<gene>
    <name evidence="2" type="ORF">FHY64_01305</name>
</gene>
<dbReference type="RefSeq" id="WP_140192652.1">
    <property type="nucleotide sequence ID" value="NZ_CP065915.1"/>
</dbReference>
<dbReference type="EMBL" id="VFFF01000001">
    <property type="protein sequence ID" value="TNY31971.1"/>
    <property type="molecule type" value="Genomic_DNA"/>
</dbReference>
<feature type="chain" id="PRO_5022933954" description="Lipoprotein" evidence="1">
    <location>
        <begin position="18"/>
        <end position="190"/>
    </location>
</feature>
<accession>A0A5C5GDB3</accession>
<protein>
    <recommendedName>
        <fullName evidence="4">Lipoprotein</fullName>
    </recommendedName>
</protein>
<name>A0A5C5GDB3_9RHOB</name>
<keyword evidence="1" id="KW-0732">Signal</keyword>
<proteinExistence type="predicted"/>
<dbReference type="AlphaFoldDB" id="A0A5C5GDB3"/>
<feature type="signal peptide" evidence="1">
    <location>
        <begin position="1"/>
        <end position="17"/>
    </location>
</feature>
<evidence type="ECO:0000313" key="3">
    <source>
        <dbReference type="Proteomes" id="UP000314011"/>
    </source>
</evidence>
<dbReference type="OrthoDB" id="8032791at2"/>
<keyword evidence="3" id="KW-1185">Reference proteome</keyword>
<dbReference type="Proteomes" id="UP000314011">
    <property type="component" value="Unassembled WGS sequence"/>
</dbReference>
<evidence type="ECO:0000256" key="1">
    <source>
        <dbReference type="SAM" id="SignalP"/>
    </source>
</evidence>